<dbReference type="InterPro" id="IPR021214">
    <property type="entry name" value="DUF2568"/>
</dbReference>
<proteinExistence type="predicted"/>
<feature type="transmembrane region" description="Helical" evidence="1">
    <location>
        <begin position="44"/>
        <end position="64"/>
    </location>
</feature>
<dbReference type="Proteomes" id="UP000586095">
    <property type="component" value="Unassembled WGS sequence"/>
</dbReference>
<accession>A0A852R4S6</accession>
<name>A0A852R4S6_9MICO</name>
<organism evidence="2 3">
    <name type="scientific">Leucobacter aridicollis</name>
    <dbReference type="NCBI Taxonomy" id="283878"/>
    <lineage>
        <taxon>Bacteria</taxon>
        <taxon>Bacillati</taxon>
        <taxon>Actinomycetota</taxon>
        <taxon>Actinomycetes</taxon>
        <taxon>Micrococcales</taxon>
        <taxon>Microbacteriaceae</taxon>
        <taxon>Leucobacter</taxon>
    </lineage>
</organism>
<keyword evidence="1" id="KW-0812">Transmembrane</keyword>
<keyword evidence="3" id="KW-1185">Reference proteome</keyword>
<dbReference type="AlphaFoldDB" id="A0A852R4S6"/>
<reference evidence="2 3" key="1">
    <citation type="submission" date="2020-07" db="EMBL/GenBank/DDBJ databases">
        <title>Sequencing the genomes of 1000 actinobacteria strains.</title>
        <authorList>
            <person name="Klenk H.-P."/>
        </authorList>
    </citation>
    <scope>NUCLEOTIDE SEQUENCE [LARGE SCALE GENOMIC DNA]</scope>
    <source>
        <strain evidence="2 3">DSM 17380</strain>
    </source>
</reference>
<dbReference type="EMBL" id="JACCBD010000001">
    <property type="protein sequence ID" value="NYD25469.1"/>
    <property type="molecule type" value="Genomic_DNA"/>
</dbReference>
<evidence type="ECO:0000256" key="1">
    <source>
        <dbReference type="SAM" id="Phobius"/>
    </source>
</evidence>
<gene>
    <name evidence="2" type="ORF">BJ960_000272</name>
</gene>
<keyword evidence="1" id="KW-0472">Membrane</keyword>
<feature type="transmembrane region" description="Helical" evidence="1">
    <location>
        <begin position="76"/>
        <end position="94"/>
    </location>
</feature>
<sequence length="122" mass="12900">MTSPTPSASQARSHTIQQAVRGLFHLIAIVAITVWGFMSWEMPFPGIFTGLGLLALSLLLWALFLSPKPVLATDRFGRALIELLLLAAGVGALLGLGVNWIVAVVFGIAGATLGFVTSIRTK</sequence>
<evidence type="ECO:0000313" key="2">
    <source>
        <dbReference type="EMBL" id="NYD25469.1"/>
    </source>
</evidence>
<comment type="caution">
    <text evidence="2">The sequence shown here is derived from an EMBL/GenBank/DDBJ whole genome shotgun (WGS) entry which is preliminary data.</text>
</comment>
<keyword evidence="1" id="KW-1133">Transmembrane helix</keyword>
<evidence type="ECO:0000313" key="3">
    <source>
        <dbReference type="Proteomes" id="UP000586095"/>
    </source>
</evidence>
<feature type="transmembrane region" description="Helical" evidence="1">
    <location>
        <begin position="20"/>
        <end position="38"/>
    </location>
</feature>
<feature type="transmembrane region" description="Helical" evidence="1">
    <location>
        <begin position="100"/>
        <end position="119"/>
    </location>
</feature>
<dbReference type="Pfam" id="PF10823">
    <property type="entry name" value="DUF2568"/>
    <property type="match status" value="1"/>
</dbReference>
<evidence type="ECO:0008006" key="4">
    <source>
        <dbReference type="Google" id="ProtNLM"/>
    </source>
</evidence>
<dbReference type="RefSeq" id="WP_185985952.1">
    <property type="nucleotide sequence ID" value="NZ_BAAALZ010000003.1"/>
</dbReference>
<protein>
    <recommendedName>
        <fullName evidence="4">4-amino-4-deoxy-L-arabinose transferase</fullName>
    </recommendedName>
</protein>